<evidence type="ECO:0000313" key="3">
    <source>
        <dbReference type="Proteomes" id="UP000324222"/>
    </source>
</evidence>
<gene>
    <name evidence="2" type="ORF">E2C01_004442</name>
</gene>
<evidence type="ECO:0000256" key="1">
    <source>
        <dbReference type="SAM" id="MobiDB-lite"/>
    </source>
</evidence>
<keyword evidence="3" id="KW-1185">Reference proteome</keyword>
<organism evidence="2 3">
    <name type="scientific">Portunus trituberculatus</name>
    <name type="common">Swimming crab</name>
    <name type="synonym">Neptunus trituberculatus</name>
    <dbReference type="NCBI Taxonomy" id="210409"/>
    <lineage>
        <taxon>Eukaryota</taxon>
        <taxon>Metazoa</taxon>
        <taxon>Ecdysozoa</taxon>
        <taxon>Arthropoda</taxon>
        <taxon>Crustacea</taxon>
        <taxon>Multicrustacea</taxon>
        <taxon>Malacostraca</taxon>
        <taxon>Eumalacostraca</taxon>
        <taxon>Eucarida</taxon>
        <taxon>Decapoda</taxon>
        <taxon>Pleocyemata</taxon>
        <taxon>Brachyura</taxon>
        <taxon>Eubrachyura</taxon>
        <taxon>Portunoidea</taxon>
        <taxon>Portunidae</taxon>
        <taxon>Portuninae</taxon>
        <taxon>Portunus</taxon>
    </lineage>
</organism>
<dbReference type="AlphaFoldDB" id="A0A5B7CPU2"/>
<proteinExistence type="predicted"/>
<accession>A0A5B7CPU2</accession>
<dbReference type="EMBL" id="VSRR010000180">
    <property type="protein sequence ID" value="MPC11767.1"/>
    <property type="molecule type" value="Genomic_DNA"/>
</dbReference>
<dbReference type="Proteomes" id="UP000324222">
    <property type="component" value="Unassembled WGS sequence"/>
</dbReference>
<evidence type="ECO:0000313" key="2">
    <source>
        <dbReference type="EMBL" id="MPC11767.1"/>
    </source>
</evidence>
<name>A0A5B7CPU2_PORTR</name>
<protein>
    <submittedName>
        <fullName evidence="2">Uncharacterized protein</fullName>
    </submittedName>
</protein>
<sequence>MKNSALGDLVMVKYLVFRGTHKPYVSRESIKCLHVQLRLTEVLAGSWRPCSAASPVVATSTAQAHGVVVTSSWMVADTTGSRFSGFTSSDARVTPREGSEQRAAKGCVV</sequence>
<feature type="region of interest" description="Disordered" evidence="1">
    <location>
        <begin position="86"/>
        <end position="109"/>
    </location>
</feature>
<feature type="compositionally biased region" description="Basic and acidic residues" evidence="1">
    <location>
        <begin position="93"/>
        <end position="103"/>
    </location>
</feature>
<comment type="caution">
    <text evidence="2">The sequence shown here is derived from an EMBL/GenBank/DDBJ whole genome shotgun (WGS) entry which is preliminary data.</text>
</comment>
<reference evidence="2 3" key="1">
    <citation type="submission" date="2019-05" db="EMBL/GenBank/DDBJ databases">
        <title>Another draft genome of Portunus trituberculatus and its Hox gene families provides insights of decapod evolution.</title>
        <authorList>
            <person name="Jeong J.-H."/>
            <person name="Song I."/>
            <person name="Kim S."/>
            <person name="Choi T."/>
            <person name="Kim D."/>
            <person name="Ryu S."/>
            <person name="Kim W."/>
        </authorList>
    </citation>
    <scope>NUCLEOTIDE SEQUENCE [LARGE SCALE GENOMIC DNA]</scope>
    <source>
        <tissue evidence="2">Muscle</tissue>
    </source>
</reference>